<evidence type="ECO:0000313" key="6">
    <source>
        <dbReference type="Proteomes" id="UP000626109"/>
    </source>
</evidence>
<feature type="transmembrane region" description="Helical" evidence="3">
    <location>
        <begin position="73"/>
        <end position="102"/>
    </location>
</feature>
<keyword evidence="3" id="KW-0812">Transmembrane</keyword>
<dbReference type="Pfam" id="PF03828">
    <property type="entry name" value="PAP_assoc"/>
    <property type="match status" value="1"/>
</dbReference>
<gene>
    <name evidence="5" type="ORF">PGLA2088_LOCUS16841</name>
</gene>
<reference evidence="5" key="1">
    <citation type="submission" date="2021-02" db="EMBL/GenBank/DDBJ databases">
        <authorList>
            <person name="Dougan E. K."/>
            <person name="Rhodes N."/>
            <person name="Thang M."/>
            <person name="Chan C."/>
        </authorList>
    </citation>
    <scope>NUCLEOTIDE SEQUENCE</scope>
</reference>
<organism evidence="5 6">
    <name type="scientific">Polarella glacialis</name>
    <name type="common">Dinoflagellate</name>
    <dbReference type="NCBI Taxonomy" id="89957"/>
    <lineage>
        <taxon>Eukaryota</taxon>
        <taxon>Sar</taxon>
        <taxon>Alveolata</taxon>
        <taxon>Dinophyceae</taxon>
        <taxon>Suessiales</taxon>
        <taxon>Suessiaceae</taxon>
        <taxon>Polarella</taxon>
    </lineage>
</organism>
<dbReference type="Proteomes" id="UP000626109">
    <property type="component" value="Unassembled WGS sequence"/>
</dbReference>
<evidence type="ECO:0000313" key="5">
    <source>
        <dbReference type="EMBL" id="CAE8668183.1"/>
    </source>
</evidence>
<evidence type="ECO:0000256" key="3">
    <source>
        <dbReference type="SAM" id="Phobius"/>
    </source>
</evidence>
<dbReference type="SUPFAM" id="SSF81631">
    <property type="entry name" value="PAP/OAS1 substrate-binding domain"/>
    <property type="match status" value="1"/>
</dbReference>
<feature type="domain" description="PAP-associated" evidence="4">
    <location>
        <begin position="16"/>
        <end position="42"/>
    </location>
</feature>
<sequence length="103" mass="11028">AADQDETGEMNLEGCGALLRGFFTFYASDFDWQSEVVSVRLGVRGKLSEDPTETRTSYCSGLPPKPRSFGRGFVVLFVFVVVVVVVVVVVGVAVVVVVVVLVG</sequence>
<evidence type="ECO:0000256" key="1">
    <source>
        <dbReference type="ARBA" id="ARBA00022723"/>
    </source>
</evidence>
<name>A0A813J7F7_POLGL</name>
<proteinExistence type="predicted"/>
<comment type="caution">
    <text evidence="5">The sequence shown here is derived from an EMBL/GenBank/DDBJ whole genome shotgun (WGS) entry which is preliminary data.</text>
</comment>
<dbReference type="InterPro" id="IPR002058">
    <property type="entry name" value="PAP_assoc"/>
</dbReference>
<dbReference type="GO" id="GO:0046872">
    <property type="term" value="F:metal ion binding"/>
    <property type="evidence" value="ECO:0007669"/>
    <property type="project" value="UniProtKB-KW"/>
</dbReference>
<dbReference type="Gene3D" id="1.10.1410.10">
    <property type="match status" value="1"/>
</dbReference>
<keyword evidence="3" id="KW-0472">Membrane</keyword>
<keyword evidence="3" id="KW-1133">Transmembrane helix</keyword>
<dbReference type="AlphaFoldDB" id="A0A813J7F7"/>
<evidence type="ECO:0000259" key="4">
    <source>
        <dbReference type="Pfam" id="PF03828"/>
    </source>
</evidence>
<evidence type="ECO:0000256" key="2">
    <source>
        <dbReference type="ARBA" id="ARBA00022842"/>
    </source>
</evidence>
<accession>A0A813J7F7</accession>
<feature type="non-terminal residue" evidence="5">
    <location>
        <position position="103"/>
    </location>
</feature>
<dbReference type="EMBL" id="CAJNNW010021568">
    <property type="protein sequence ID" value="CAE8668183.1"/>
    <property type="molecule type" value="Genomic_DNA"/>
</dbReference>
<keyword evidence="1" id="KW-0479">Metal-binding</keyword>
<feature type="non-terminal residue" evidence="5">
    <location>
        <position position="1"/>
    </location>
</feature>
<protein>
    <recommendedName>
        <fullName evidence="4">PAP-associated domain-containing protein</fullName>
    </recommendedName>
</protein>
<keyword evidence="2" id="KW-0460">Magnesium</keyword>